<evidence type="ECO:0000256" key="1">
    <source>
        <dbReference type="ARBA" id="ARBA00022448"/>
    </source>
</evidence>
<keyword evidence="3" id="KW-0285">Flavoprotein</keyword>
<feature type="transmembrane region" description="Helical" evidence="9">
    <location>
        <begin position="223"/>
        <end position="241"/>
    </location>
</feature>
<feature type="transmembrane region" description="Helical" evidence="9">
    <location>
        <begin position="84"/>
        <end position="117"/>
    </location>
</feature>
<feature type="transmembrane region" description="Helical" evidence="9">
    <location>
        <begin position="335"/>
        <end position="353"/>
    </location>
</feature>
<dbReference type="PANTHER" id="PTHR30578">
    <property type="entry name" value="ELECTRON TRANSPORT COMPLEX PROTEIN RNFD"/>
    <property type="match status" value="1"/>
</dbReference>
<evidence type="ECO:0000256" key="8">
    <source>
        <dbReference type="ARBA" id="ARBA00023136"/>
    </source>
</evidence>
<comment type="caution">
    <text evidence="10">The sequence shown here is derived from an EMBL/GenBank/DDBJ whole genome shotgun (WGS) entry which is preliminary data.</text>
</comment>
<feature type="transmembrane region" description="Helical" evidence="9">
    <location>
        <begin position="20"/>
        <end position="40"/>
    </location>
</feature>
<keyword evidence="7 9" id="KW-1133">Transmembrane helix</keyword>
<evidence type="ECO:0000256" key="3">
    <source>
        <dbReference type="ARBA" id="ARBA00022630"/>
    </source>
</evidence>
<keyword evidence="11" id="KW-1185">Reference proteome</keyword>
<feature type="transmembrane region" description="Helical" evidence="9">
    <location>
        <begin position="191"/>
        <end position="211"/>
    </location>
</feature>
<evidence type="ECO:0000256" key="2">
    <source>
        <dbReference type="ARBA" id="ARBA00022553"/>
    </source>
</evidence>
<dbReference type="EMBL" id="WUUQ01000001">
    <property type="protein sequence ID" value="MXQ73204.1"/>
    <property type="molecule type" value="Genomic_DNA"/>
</dbReference>
<reference evidence="10 11" key="2">
    <citation type="submission" date="2020-01" db="EMBL/GenBank/DDBJ databases">
        <title>Clostridiaceae sp. nov. isolated from the gut of human by culturomics.</title>
        <authorList>
            <person name="Chang Y."/>
        </authorList>
    </citation>
    <scope>NUCLEOTIDE SEQUENCE [LARGE SCALE GENOMIC DNA]</scope>
    <source>
        <strain evidence="10 11">DONG20-135</strain>
    </source>
</reference>
<keyword evidence="8 9" id="KW-0472">Membrane</keyword>
<evidence type="ECO:0000256" key="9">
    <source>
        <dbReference type="SAM" id="Phobius"/>
    </source>
</evidence>
<dbReference type="InterPro" id="IPR004338">
    <property type="entry name" value="NqrB/RnfD"/>
</dbReference>
<feature type="transmembrane region" description="Helical" evidence="9">
    <location>
        <begin position="52"/>
        <end position="72"/>
    </location>
</feature>
<protein>
    <submittedName>
        <fullName evidence="10">NADH:ubiquinone oxidoreductase subunit RnfD</fullName>
    </submittedName>
</protein>
<dbReference type="GO" id="GO:0055085">
    <property type="term" value="P:transmembrane transport"/>
    <property type="evidence" value="ECO:0007669"/>
    <property type="project" value="InterPro"/>
</dbReference>
<proteinExistence type="predicted"/>
<dbReference type="AlphaFoldDB" id="A0A6N8U798"/>
<organism evidence="10 11">
    <name type="scientific">Copranaerobaculum intestinale</name>
    <dbReference type="NCBI Taxonomy" id="2692629"/>
    <lineage>
        <taxon>Bacteria</taxon>
        <taxon>Bacillati</taxon>
        <taxon>Bacillota</taxon>
        <taxon>Erysipelotrichia</taxon>
        <taxon>Erysipelotrichales</taxon>
        <taxon>Erysipelotrichaceae</taxon>
        <taxon>Copranaerobaculum</taxon>
    </lineage>
</organism>
<keyword evidence="4" id="KW-0288">FMN</keyword>
<evidence type="ECO:0000256" key="5">
    <source>
        <dbReference type="ARBA" id="ARBA00022692"/>
    </source>
</evidence>
<sequence length="374" mass="40134">MKFNFNVSPNLRQKQSTRRIMAELTAALLVVYAFSLYFYYTRYDLDRAMQAVKLMVVSLAVALATESIWALVTKQKVKTFLMNSFGFVTAIILTLMCPLNITPFALGIATFFAIFFGKLLFGGFGQNIFNPAAFGRAIVFAAFAKASTDVITGATPTTLMATSYNWLPANNAAFTQLLDSIGGLGNMATGWYAGAIGETSAILLLIVGVVLAVRKVIDWRVPLIFISTVFVLGAVVGIAAGMSADLWIQYAAFHVLSGGVMFGAVFMLSDPVTSPTSAPGRCIFALGCAFITMLIRLKGNLPEGVLYSILLMNMLTPMIEKALDGKQNQIMKKAVTIFAVLALFAVGTSYVLGATGEKAEPAGHTAGIAQEVQR</sequence>
<keyword evidence="5 9" id="KW-0812">Transmembrane</keyword>
<dbReference type="Pfam" id="PF03116">
    <property type="entry name" value="NQR2_RnfD_RnfE"/>
    <property type="match status" value="1"/>
</dbReference>
<gene>
    <name evidence="10" type="ORF">GSF08_04545</name>
</gene>
<dbReference type="Proteomes" id="UP000434036">
    <property type="component" value="Unassembled WGS sequence"/>
</dbReference>
<keyword evidence="10" id="KW-0830">Ubiquinone</keyword>
<evidence type="ECO:0000256" key="6">
    <source>
        <dbReference type="ARBA" id="ARBA00022967"/>
    </source>
</evidence>
<evidence type="ECO:0000256" key="4">
    <source>
        <dbReference type="ARBA" id="ARBA00022643"/>
    </source>
</evidence>
<keyword evidence="1" id="KW-0813">Transport</keyword>
<feature type="transmembrane region" description="Helical" evidence="9">
    <location>
        <begin position="247"/>
        <end position="268"/>
    </location>
</feature>
<reference evidence="10 11" key="1">
    <citation type="submission" date="2019-12" db="EMBL/GenBank/DDBJ databases">
        <authorList>
            <person name="Yang R."/>
        </authorList>
    </citation>
    <scope>NUCLEOTIDE SEQUENCE [LARGE SCALE GENOMIC DNA]</scope>
    <source>
        <strain evidence="10 11">DONG20-135</strain>
    </source>
</reference>
<dbReference type="RefSeq" id="WP_160624620.1">
    <property type="nucleotide sequence ID" value="NZ_WUUQ01000001.1"/>
</dbReference>
<name>A0A6N8U798_9FIRM</name>
<dbReference type="PANTHER" id="PTHR30578:SF0">
    <property type="entry name" value="ION-TRANSLOCATING OXIDOREDUCTASE COMPLEX SUBUNIT D"/>
    <property type="match status" value="1"/>
</dbReference>
<dbReference type="GO" id="GO:0005886">
    <property type="term" value="C:plasma membrane"/>
    <property type="evidence" value="ECO:0007669"/>
    <property type="project" value="TreeGrafter"/>
</dbReference>
<keyword evidence="2" id="KW-0597">Phosphoprotein</keyword>
<evidence type="ECO:0000313" key="11">
    <source>
        <dbReference type="Proteomes" id="UP000434036"/>
    </source>
</evidence>
<evidence type="ECO:0000256" key="7">
    <source>
        <dbReference type="ARBA" id="ARBA00022989"/>
    </source>
</evidence>
<keyword evidence="6" id="KW-1278">Translocase</keyword>
<evidence type="ECO:0000313" key="10">
    <source>
        <dbReference type="EMBL" id="MXQ73204.1"/>
    </source>
</evidence>
<accession>A0A6N8U798</accession>